<protein>
    <submittedName>
        <fullName evidence="2">AraC family transcriptional regulator</fullName>
    </submittedName>
</protein>
<keyword evidence="3" id="KW-1185">Reference proteome</keyword>
<feature type="non-terminal residue" evidence="2">
    <location>
        <position position="118"/>
    </location>
</feature>
<dbReference type="EMBL" id="LJGW01000155">
    <property type="protein sequence ID" value="OEV12215.1"/>
    <property type="molecule type" value="Genomic_DNA"/>
</dbReference>
<dbReference type="InterPro" id="IPR046532">
    <property type="entry name" value="DUF6597"/>
</dbReference>
<reference evidence="2 3" key="1">
    <citation type="journal article" date="2016" name="Front. Microbiol.">
        <title>Comparative Genomics Analysis of Streptomyces Species Reveals Their Adaptation to the Marine Environment and Their Diversity at the Genomic Level.</title>
        <authorList>
            <person name="Tian X."/>
            <person name="Zhang Z."/>
            <person name="Yang T."/>
            <person name="Chen M."/>
            <person name="Li J."/>
            <person name="Chen F."/>
            <person name="Yang J."/>
            <person name="Li W."/>
            <person name="Zhang B."/>
            <person name="Zhang Z."/>
            <person name="Wu J."/>
            <person name="Zhang C."/>
            <person name="Long L."/>
            <person name="Xiao J."/>
        </authorList>
    </citation>
    <scope>NUCLEOTIDE SEQUENCE [LARGE SCALE GENOMIC DNA]</scope>
    <source>
        <strain evidence="2 3">SCSIO 10429</strain>
    </source>
</reference>
<evidence type="ECO:0000313" key="2">
    <source>
        <dbReference type="EMBL" id="OEV12215.1"/>
    </source>
</evidence>
<gene>
    <name evidence="2" type="ORF">AN218_09385</name>
</gene>
<dbReference type="Pfam" id="PF20240">
    <property type="entry name" value="DUF6597"/>
    <property type="match status" value="1"/>
</dbReference>
<dbReference type="AlphaFoldDB" id="A0A1E7L7M1"/>
<evidence type="ECO:0000259" key="1">
    <source>
        <dbReference type="Pfam" id="PF20240"/>
    </source>
</evidence>
<evidence type="ECO:0000313" key="3">
    <source>
        <dbReference type="Proteomes" id="UP000176005"/>
    </source>
</evidence>
<comment type="caution">
    <text evidence="2">The sequence shown here is derived from an EMBL/GenBank/DDBJ whole genome shotgun (WGS) entry which is preliminary data.</text>
</comment>
<feature type="domain" description="DUF6597" evidence="1">
    <location>
        <begin position="22"/>
        <end position="89"/>
    </location>
</feature>
<sequence length="118" mass="12356">MYEERPSRVGGAVVWAHVGESVGEGRVLPDGCMDLLMWDGALVVAGPDTRAHLFGRRAGAGITGLRLPPGAGPLVLGVPAHALRDQRVPLGGLWPERAVRLLEERVAAAPDAGHALES</sequence>
<dbReference type="Proteomes" id="UP000176005">
    <property type="component" value="Unassembled WGS sequence"/>
</dbReference>
<organism evidence="2 3">
    <name type="scientific">Streptomyces nanshensis</name>
    <dbReference type="NCBI Taxonomy" id="518642"/>
    <lineage>
        <taxon>Bacteria</taxon>
        <taxon>Bacillati</taxon>
        <taxon>Actinomycetota</taxon>
        <taxon>Actinomycetes</taxon>
        <taxon>Kitasatosporales</taxon>
        <taxon>Streptomycetaceae</taxon>
        <taxon>Streptomyces</taxon>
    </lineage>
</organism>
<accession>A0A1E7L7M1</accession>
<name>A0A1E7L7M1_9ACTN</name>
<dbReference type="PATRIC" id="fig|518642.10.peg.2239"/>
<dbReference type="RefSeq" id="WP_338059606.1">
    <property type="nucleotide sequence ID" value="NZ_LJGW01000155.1"/>
</dbReference>
<proteinExistence type="predicted"/>